<dbReference type="GO" id="GO:0106261">
    <property type="term" value="F:tRNA uridine(34) acetyltransferase activity"/>
    <property type="evidence" value="ECO:0007669"/>
    <property type="project" value="UniProtKB-EC"/>
</dbReference>
<name>A0A834RGD9_SARSC</name>
<dbReference type="EnsemblMetazoa" id="SSS_3642s_mrna">
    <property type="protein sequence ID" value="KAF7495067.1"/>
    <property type="gene ID" value="SSS_3642"/>
</dbReference>
<keyword evidence="25" id="KW-0012">Acyltransferase</keyword>
<dbReference type="GO" id="GO:0072384">
    <property type="term" value="P:organelle transport along microtubule"/>
    <property type="evidence" value="ECO:0007669"/>
    <property type="project" value="TreeGrafter"/>
</dbReference>
<dbReference type="GO" id="GO:0000049">
    <property type="term" value="F:tRNA binding"/>
    <property type="evidence" value="ECO:0007669"/>
    <property type="project" value="UniProtKB-KW"/>
</dbReference>
<dbReference type="InterPro" id="IPR012295">
    <property type="entry name" value="TBP_dom_sf"/>
</dbReference>
<keyword evidence="21" id="KW-0408">Iron</keyword>
<evidence type="ECO:0000256" key="8">
    <source>
        <dbReference type="ARBA" id="ARBA00020266"/>
    </source>
</evidence>
<keyword evidence="12" id="KW-0820">tRNA-binding</keyword>
<evidence type="ECO:0000256" key="10">
    <source>
        <dbReference type="ARBA" id="ARBA00022485"/>
    </source>
</evidence>
<dbReference type="Pfam" id="PF08752">
    <property type="entry name" value="COP-gamma_platf"/>
    <property type="match status" value="1"/>
</dbReference>
<dbReference type="PROSITE" id="PS51186">
    <property type="entry name" value="GNAT"/>
    <property type="match status" value="1"/>
</dbReference>
<dbReference type="CDD" id="cd01335">
    <property type="entry name" value="Radical_SAM"/>
    <property type="match status" value="1"/>
</dbReference>
<evidence type="ECO:0000256" key="25">
    <source>
        <dbReference type="ARBA" id="ARBA00023315"/>
    </source>
</evidence>
<feature type="domain" description="Radical SAM core" evidence="31">
    <location>
        <begin position="960"/>
        <end position="1250"/>
    </location>
</feature>
<dbReference type="EC" id="2.3.1.311" evidence="28"/>
<dbReference type="InterPro" id="IPR017106">
    <property type="entry name" value="Coatomer_gsu"/>
</dbReference>
<dbReference type="InterPro" id="IPR007197">
    <property type="entry name" value="rSAM"/>
</dbReference>
<evidence type="ECO:0000256" key="28">
    <source>
        <dbReference type="ARBA" id="ARBA00044771"/>
    </source>
</evidence>
<dbReference type="GO" id="GO:0008033">
    <property type="term" value="P:tRNA processing"/>
    <property type="evidence" value="ECO:0007669"/>
    <property type="project" value="UniProtKB-KW"/>
</dbReference>
<evidence type="ECO:0000256" key="23">
    <source>
        <dbReference type="ARBA" id="ARBA00023034"/>
    </source>
</evidence>
<evidence type="ECO:0000256" key="27">
    <source>
        <dbReference type="ARBA" id="ARBA00030769"/>
    </source>
</evidence>
<comment type="similarity">
    <text evidence="6">Belongs to the COPG family.</text>
</comment>
<dbReference type="Gene3D" id="2.60.40.1480">
    <property type="entry name" value="Coatomer, gamma subunit, appendage domain"/>
    <property type="match status" value="1"/>
</dbReference>
<dbReference type="SUPFAM" id="SSF102114">
    <property type="entry name" value="Radical SAM enzymes"/>
    <property type="match status" value="1"/>
</dbReference>
<evidence type="ECO:0000256" key="26">
    <source>
        <dbReference type="ARBA" id="ARBA00023329"/>
    </source>
</evidence>
<dbReference type="InterPro" id="IPR058240">
    <property type="entry name" value="rSAM_sf"/>
</dbReference>
<comment type="similarity">
    <text evidence="5">Belongs to the ELP3 family.</text>
</comment>
<evidence type="ECO:0000313" key="32">
    <source>
        <dbReference type="EMBL" id="KAF7495067.1"/>
    </source>
</evidence>
<dbReference type="InterPro" id="IPR056591">
    <property type="entry name" value="ELP3-like_N"/>
</dbReference>
<evidence type="ECO:0000256" key="5">
    <source>
        <dbReference type="ARBA" id="ARBA00005494"/>
    </source>
</evidence>
<keyword evidence="22" id="KW-0411">Iron-sulfur</keyword>
<dbReference type="GO" id="GO:0006888">
    <property type="term" value="P:endoplasmic reticulum to Golgi vesicle-mediated transport"/>
    <property type="evidence" value="ECO:0007669"/>
    <property type="project" value="TreeGrafter"/>
</dbReference>
<keyword evidence="34" id="KW-1185">Reference proteome</keyword>
<dbReference type="PANTHER" id="PTHR10261">
    <property type="entry name" value="COATOMER SUBUNIT GAMMA"/>
    <property type="match status" value="1"/>
</dbReference>
<dbReference type="Pfam" id="PF16199">
    <property type="entry name" value="Radical_SAM_C"/>
    <property type="match status" value="1"/>
</dbReference>
<keyword evidence="16" id="KW-0479">Metal-binding</keyword>
<evidence type="ECO:0000259" key="31">
    <source>
        <dbReference type="PROSITE" id="PS51918"/>
    </source>
</evidence>
<accession>A0A834RGD9</accession>
<evidence type="ECO:0000256" key="14">
    <source>
        <dbReference type="ARBA" id="ARBA00022691"/>
    </source>
</evidence>
<proteinExistence type="inferred from homology"/>
<comment type="cofactor">
    <cofactor evidence="1">
        <name>[4Fe-4S] cluster</name>
        <dbReference type="ChEBI" id="CHEBI:49883"/>
    </cofactor>
</comment>
<dbReference type="InterPro" id="IPR032154">
    <property type="entry name" value="Coatomer_g_Cpla"/>
</dbReference>
<keyword evidence="24" id="KW-0472">Membrane</keyword>
<comment type="pathway">
    <text evidence="4">tRNA modification; 5-methoxycarbonylmethyl-2-thiouridine-tRNA biosynthesis.</text>
</comment>
<dbReference type="SUPFAM" id="SSF55729">
    <property type="entry name" value="Acyl-CoA N-acyltransferases (Nat)"/>
    <property type="match status" value="1"/>
</dbReference>
<keyword evidence="20" id="KW-0653">Protein transport</keyword>
<dbReference type="InterPro" id="IPR013041">
    <property type="entry name" value="Clathrin_app_Ig-like_sf"/>
</dbReference>
<dbReference type="InterPro" id="IPR006638">
    <property type="entry name" value="Elp3/MiaA/NifB-like_rSAM"/>
</dbReference>
<keyword evidence="23" id="KW-0333">Golgi apparatus</keyword>
<dbReference type="GO" id="GO:0051539">
    <property type="term" value="F:4 iron, 4 sulfur cluster binding"/>
    <property type="evidence" value="ECO:0007669"/>
    <property type="project" value="UniProtKB-KW"/>
</dbReference>
<sequence length="1442" mass="163299">MMQKRDKKDEEDGFCNPFAKIDKTSVLQEARLFNETPVNPRKCSLILTKILYLINNGQSPLTTTEATDAFFNMTKLFQSKDSTLRRLVYIGIKELSKVAENVYVVTSSLTTDMNAKDDQCRPAALRALCQITEPSSFQGIERYMTQAIVDRNPVVSSAALVSSLHLAKTVPDCVKRWANEAKEALNSDNIMVQYHALGLLYQIRKTDRLAVTKLVTKLIRSPIKSPYAICLLVRISAQLIEKESAGSNSIYYDFIESCLRHKSEIVVYEAANAIINLDRTSQSQRELNSAISVLQLMLSSSRATNRFSAVRALNKIAMNYPDAVMACNVDLENLITDNNRSIATLAITTLLKTGNESSVERLMKQIASFMSEISDEFKIVVVGSTRALCAKFPRKHTVMMSFLSSMLHEEGGFEYKKAIVDTIIAIIEDNLEAKEAGLTYLCEFIEDCEHTSLAVKILYLLGKEGVKTSQPAKYIRFIYNRLILEKSPVRAAAVSSLAKFATHCEDLLPQILVLLERSILDANDEVRDRATYYLNILTHAKSPENLSNCVANNLKVSITSLEKGLKAYLQDESLHENPFDIKSIPISAVPDSNSLLNEEKNELDEFDFNRSTNGPNDSAIALQKIVATRQDLYAEQLAGIPELNALNLGPILKSSLPIGLTESETEYVVQCIKHIFNEHIVLQFDCKNTLNDQVLEKVYIDMEIPENFRRIAQIPCDQLIYNIPRSIYIVLAIDSENDISQFLGTLTSVTLKYTVKDCDPNTSQILDEDGYQDEYALEDVDIVISDYMIKYIVPDFYSSWDQYDEQNQVEETYSLSNFKTLEEAIKNLISFMDMNVCDRSDRIPEGKSAHTVFLSGLFRGNVEILIRAKMAMSTNGITMRISVHTNASKPELLSSVVAEIVSELIRNEQKGISVDLNRLKCDLSKKYGLDSQPKLVDIISAVPQEYRNRLLPKLRAKPVRTASGIAIIAVMCKPHRCPHINMTGNICVYCPGGPDSDFEYSTQSYTGYEPTSMRAIRARYNPYQQTRDRIDQLKQLGHSVDKIEFIVMGGTFMSLPVDYRDYFIRNLHDALSGHRSRSVEEAVRFSEDSTTKCIGITIETRPDYCLKRHLSEMLSYGCTRLEIGVQSVYEDVARDTNRGHTVKSVLESFCLAKDCGYKVVAHMMPNLPNVDIERDLRQFEELFENPDFRIDGLKIYPTLVIRGTGLYELWKTGRYRSYPPTILIDLLAHILALVPPWTRIYRVQRDIPMPLVTSGVEHGNIRELALARMAELGTKCRDIRTREVGIQEIHHKVRPDHIELIRRDYYANGGWETFLSYEDVEQDILIGLLRLRKCSAQTFRPELNVKSSIGEIENDFLEKNTSIVRELHVYGSVVAVSSKDFTKFQHQGFGMLLMEEAERIAALEHNSKKIAVISGVGTRHYYRKMGYELDGCYMTKSLIANR</sequence>
<evidence type="ECO:0000256" key="22">
    <source>
        <dbReference type="ARBA" id="ARBA00023014"/>
    </source>
</evidence>
<dbReference type="PANTHER" id="PTHR10261:SF0">
    <property type="entry name" value="COATOMER SUBUNIT GAMMA-2"/>
    <property type="match status" value="1"/>
</dbReference>
<gene>
    <name evidence="32" type="ORF">SSS_3642</name>
</gene>
<organism evidence="32">
    <name type="scientific">Sarcoptes scabiei</name>
    <name type="common">Itch mite</name>
    <name type="synonym">Acarus scabiei</name>
    <dbReference type="NCBI Taxonomy" id="52283"/>
    <lineage>
        <taxon>Eukaryota</taxon>
        <taxon>Metazoa</taxon>
        <taxon>Ecdysozoa</taxon>
        <taxon>Arthropoda</taxon>
        <taxon>Chelicerata</taxon>
        <taxon>Arachnida</taxon>
        <taxon>Acari</taxon>
        <taxon>Acariformes</taxon>
        <taxon>Sarcoptiformes</taxon>
        <taxon>Astigmata</taxon>
        <taxon>Psoroptidia</taxon>
        <taxon>Sarcoptoidea</taxon>
        <taxon>Sarcoptidae</taxon>
        <taxon>Sarcoptinae</taxon>
        <taxon>Sarcoptes</taxon>
    </lineage>
</organism>
<keyword evidence="9" id="KW-0813">Transport</keyword>
<evidence type="ECO:0000256" key="12">
    <source>
        <dbReference type="ARBA" id="ARBA00022555"/>
    </source>
</evidence>
<evidence type="ECO:0000256" key="13">
    <source>
        <dbReference type="ARBA" id="ARBA00022679"/>
    </source>
</evidence>
<dbReference type="GO" id="GO:0030126">
    <property type="term" value="C:COPI vesicle coat"/>
    <property type="evidence" value="ECO:0007669"/>
    <property type="project" value="InterPro"/>
</dbReference>
<reference evidence="33" key="3">
    <citation type="submission" date="2022-06" db="UniProtKB">
        <authorList>
            <consortium name="EnsemblMetazoa"/>
        </authorList>
    </citation>
    <scope>IDENTIFICATION</scope>
</reference>
<dbReference type="InterPro" id="IPR032432">
    <property type="entry name" value="Radical_SAM_C"/>
</dbReference>
<dbReference type="Gene3D" id="1.25.10.10">
    <property type="entry name" value="Leucine-rich Repeat Variant"/>
    <property type="match status" value="2"/>
</dbReference>
<evidence type="ECO:0000313" key="34">
    <source>
        <dbReference type="Proteomes" id="UP000070412"/>
    </source>
</evidence>
<dbReference type="FunFam" id="3.30.310.10:FF:000011">
    <property type="entry name" value="Coatomer subunit gamma"/>
    <property type="match status" value="1"/>
</dbReference>
<evidence type="ECO:0000259" key="30">
    <source>
        <dbReference type="PROSITE" id="PS51186"/>
    </source>
</evidence>
<evidence type="ECO:0000256" key="1">
    <source>
        <dbReference type="ARBA" id="ARBA00001966"/>
    </source>
</evidence>
<keyword evidence="19" id="KW-0931">ER-Golgi transport</keyword>
<dbReference type="FunFam" id="2.60.40.1480:FF:000001">
    <property type="entry name" value="Coatomer subunit gamma"/>
    <property type="match status" value="1"/>
</dbReference>
<dbReference type="InterPro" id="IPR016024">
    <property type="entry name" value="ARM-type_fold"/>
</dbReference>
<dbReference type="InterPro" id="IPR013040">
    <property type="entry name" value="Coatomer_gsu_app_Ig-like_dom"/>
</dbReference>
<dbReference type="EMBL" id="WVUK01000050">
    <property type="protein sequence ID" value="KAF7495067.1"/>
    <property type="molecule type" value="Genomic_DNA"/>
</dbReference>
<dbReference type="InterPro" id="IPR016181">
    <property type="entry name" value="Acyl_CoA_acyltransferase"/>
</dbReference>
<comment type="subcellular location">
    <subcellularLocation>
        <location evidence="3">Cytoplasmic vesicle</location>
        <location evidence="3">COPI-coated vesicle membrane</location>
        <topology evidence="3">Peripheral membrane protein</topology>
        <orientation evidence="3">Cytoplasmic side</orientation>
    </subcellularLocation>
    <subcellularLocation>
        <location evidence="2">Golgi apparatus membrane</location>
        <topology evidence="2">Peripheral membrane protein</topology>
        <orientation evidence="2">Cytoplasmic side</orientation>
    </subcellularLocation>
</comment>
<dbReference type="InterPro" id="IPR011989">
    <property type="entry name" value="ARM-like"/>
</dbReference>
<dbReference type="Proteomes" id="UP000070412">
    <property type="component" value="Unassembled WGS sequence"/>
</dbReference>
<keyword evidence="15" id="KW-0819">tRNA processing</keyword>
<dbReference type="Gene3D" id="3.40.630.30">
    <property type="match status" value="1"/>
</dbReference>
<reference evidence="32" key="2">
    <citation type="submission" date="2020-01" db="EMBL/GenBank/DDBJ databases">
        <authorList>
            <person name="Korhonen P.K.K."/>
            <person name="Guangxu M.G."/>
            <person name="Wang T.W."/>
            <person name="Stroehlein A.J.S."/>
            <person name="Young N.D."/>
            <person name="Ang C.-S.A."/>
            <person name="Fernando D.W.F."/>
            <person name="Lu H.L."/>
            <person name="Taylor S.T."/>
            <person name="Ehtesham M.E.M."/>
            <person name="Najaraj S.H.N."/>
            <person name="Harsha G.H.G."/>
            <person name="Madugundu A.M."/>
            <person name="Renuse S.R."/>
            <person name="Holt D.H."/>
            <person name="Pandey A.P."/>
            <person name="Papenfuss A.P."/>
            <person name="Gasser R.B.G."/>
            <person name="Fischer K.F."/>
        </authorList>
    </citation>
    <scope>NUCLEOTIDE SEQUENCE</scope>
    <source>
        <strain evidence="32">SSS_KF_BRIS2020</strain>
    </source>
</reference>
<dbReference type="GO" id="GO:0005198">
    <property type="term" value="F:structural molecule activity"/>
    <property type="evidence" value="ECO:0007669"/>
    <property type="project" value="InterPro"/>
</dbReference>
<evidence type="ECO:0000256" key="21">
    <source>
        <dbReference type="ARBA" id="ARBA00023004"/>
    </source>
</evidence>
<dbReference type="SFLD" id="SFLDS00029">
    <property type="entry name" value="Radical_SAM"/>
    <property type="match status" value="1"/>
</dbReference>
<dbReference type="GO" id="GO:0006886">
    <property type="term" value="P:intracellular protein transport"/>
    <property type="evidence" value="ECO:0007669"/>
    <property type="project" value="InterPro"/>
</dbReference>
<evidence type="ECO:0000256" key="19">
    <source>
        <dbReference type="ARBA" id="ARBA00022892"/>
    </source>
</evidence>
<dbReference type="SUPFAM" id="SSF48371">
    <property type="entry name" value="ARM repeat"/>
    <property type="match status" value="1"/>
</dbReference>
<evidence type="ECO:0000256" key="7">
    <source>
        <dbReference type="ARBA" id="ARBA00011775"/>
    </source>
</evidence>
<keyword evidence="10" id="KW-0004">4Fe-4S</keyword>
<dbReference type="Gene3D" id="3.30.310.10">
    <property type="entry name" value="TATA-Binding Protein"/>
    <property type="match status" value="1"/>
</dbReference>
<dbReference type="NCBIfam" id="TIGR01211">
    <property type="entry name" value="ELP3"/>
    <property type="match status" value="1"/>
</dbReference>
<keyword evidence="11" id="KW-0963">Cytoplasm</keyword>
<keyword evidence="14" id="KW-0949">S-adenosyl-L-methionine</keyword>
<evidence type="ECO:0000256" key="17">
    <source>
        <dbReference type="ARBA" id="ARBA00022737"/>
    </source>
</evidence>
<dbReference type="SFLD" id="SFLDG01086">
    <property type="entry name" value="elongater_protein-like"/>
    <property type="match status" value="1"/>
</dbReference>
<dbReference type="Pfam" id="PF04055">
    <property type="entry name" value="Radical_SAM"/>
    <property type="match status" value="1"/>
</dbReference>
<keyword evidence="17" id="KW-0677">Repeat</keyword>
<reference evidence="34" key="1">
    <citation type="journal article" date="2020" name="PLoS Negl. Trop. Dis.">
        <title>High-quality nuclear genome for Sarcoptes scabiei-A critical resource for a neglected parasite.</title>
        <authorList>
            <person name="Korhonen P.K."/>
            <person name="Gasser R.B."/>
            <person name="Ma G."/>
            <person name="Wang T."/>
            <person name="Stroehlein A.J."/>
            <person name="Young N.D."/>
            <person name="Ang C.S."/>
            <person name="Fernando D.D."/>
            <person name="Lu H.C."/>
            <person name="Taylor S."/>
            <person name="Reynolds S.L."/>
            <person name="Mofiz E."/>
            <person name="Najaraj S.H."/>
            <person name="Gowda H."/>
            <person name="Madugundu A."/>
            <person name="Renuse S."/>
            <person name="Holt D."/>
            <person name="Pandey A."/>
            <person name="Papenfuss A.T."/>
            <person name="Fischer K."/>
        </authorList>
    </citation>
    <scope>NUCLEOTIDE SEQUENCE [LARGE SCALE GENOMIC DNA]</scope>
</reference>
<evidence type="ECO:0000256" key="29">
    <source>
        <dbReference type="ARBA" id="ARBA00047372"/>
    </source>
</evidence>
<dbReference type="PROSITE" id="PS51918">
    <property type="entry name" value="RADICAL_SAM"/>
    <property type="match status" value="1"/>
</dbReference>
<evidence type="ECO:0000256" key="20">
    <source>
        <dbReference type="ARBA" id="ARBA00022927"/>
    </source>
</evidence>
<keyword evidence="26" id="KW-0968">Cytoplasmic vesicle</keyword>
<dbReference type="FunFam" id="3.40.630.30:FF:000003">
    <property type="entry name" value="Elongator complex protein 3"/>
    <property type="match status" value="1"/>
</dbReference>
<dbReference type="FunFam" id="1.25.10.10:FF:000071">
    <property type="entry name" value="Coatomer subunit gamma"/>
    <property type="match status" value="1"/>
</dbReference>
<evidence type="ECO:0000256" key="9">
    <source>
        <dbReference type="ARBA" id="ARBA00022448"/>
    </source>
</evidence>
<dbReference type="InterPro" id="IPR009028">
    <property type="entry name" value="Coatomer/calthrin_app_sub_C"/>
</dbReference>
<dbReference type="SUPFAM" id="SSF49348">
    <property type="entry name" value="Clathrin adaptor appendage domain"/>
    <property type="match status" value="1"/>
</dbReference>
<dbReference type="InterPro" id="IPR037067">
    <property type="entry name" value="Coatomer_gsu_app_sf"/>
</dbReference>
<dbReference type="GO" id="GO:0009306">
    <property type="term" value="P:protein secretion"/>
    <property type="evidence" value="ECO:0007669"/>
    <property type="project" value="TreeGrafter"/>
</dbReference>
<evidence type="ECO:0000256" key="15">
    <source>
        <dbReference type="ARBA" id="ARBA00022694"/>
    </source>
</evidence>
<dbReference type="GO" id="GO:0000139">
    <property type="term" value="C:Golgi membrane"/>
    <property type="evidence" value="ECO:0007669"/>
    <property type="project" value="UniProtKB-SubCell"/>
</dbReference>
<dbReference type="Pfam" id="PF01602">
    <property type="entry name" value="Adaptin_N"/>
    <property type="match status" value="1"/>
</dbReference>
<dbReference type="SFLD" id="SFLDF00344">
    <property type="entry name" value="ELP3-like"/>
    <property type="match status" value="1"/>
</dbReference>
<evidence type="ECO:0000256" key="11">
    <source>
        <dbReference type="ARBA" id="ARBA00022490"/>
    </source>
</evidence>
<evidence type="ECO:0000313" key="33">
    <source>
        <dbReference type="EnsemblMetazoa" id="KAF7495067.1"/>
    </source>
</evidence>
<evidence type="ECO:0000256" key="16">
    <source>
        <dbReference type="ARBA" id="ARBA00022723"/>
    </source>
</evidence>
<dbReference type="GO" id="GO:0005793">
    <property type="term" value="C:endoplasmic reticulum-Golgi intermediate compartment"/>
    <property type="evidence" value="ECO:0007669"/>
    <property type="project" value="TreeGrafter"/>
</dbReference>
<keyword evidence="13" id="KW-0808">Transferase</keyword>
<evidence type="ECO:0000256" key="4">
    <source>
        <dbReference type="ARBA" id="ARBA00005043"/>
    </source>
</evidence>
<evidence type="ECO:0000256" key="24">
    <source>
        <dbReference type="ARBA" id="ARBA00023136"/>
    </source>
</evidence>
<dbReference type="InterPro" id="IPR000182">
    <property type="entry name" value="GNAT_dom"/>
</dbReference>
<dbReference type="GO" id="GO:0046872">
    <property type="term" value="F:metal ion binding"/>
    <property type="evidence" value="ECO:0007669"/>
    <property type="project" value="UniProtKB-KW"/>
</dbReference>
<evidence type="ECO:0000256" key="3">
    <source>
        <dbReference type="ARBA" id="ARBA00004347"/>
    </source>
</evidence>
<dbReference type="Pfam" id="PF16381">
    <property type="entry name" value="Coatomer_g_Cpla"/>
    <property type="match status" value="1"/>
</dbReference>
<evidence type="ECO:0000256" key="2">
    <source>
        <dbReference type="ARBA" id="ARBA00004255"/>
    </source>
</evidence>
<dbReference type="OrthoDB" id="10265243at2759"/>
<dbReference type="InterPro" id="IPR002553">
    <property type="entry name" value="Clathrin/coatomer_adapt-like_N"/>
</dbReference>
<comment type="catalytic activity">
    <reaction evidence="29">
        <text>uridine(34) in tRNA + acetyl-CoA + S-adenosyl-L-methionine + H2O = 5-(carboxymethyl)uridine(34) in tRNA + 5'-deoxyadenosine + L-methionine + CoA + 2 H(+)</text>
        <dbReference type="Rhea" id="RHEA:61020"/>
        <dbReference type="Rhea" id="RHEA-COMP:10407"/>
        <dbReference type="Rhea" id="RHEA-COMP:11727"/>
        <dbReference type="ChEBI" id="CHEBI:15377"/>
        <dbReference type="ChEBI" id="CHEBI:15378"/>
        <dbReference type="ChEBI" id="CHEBI:17319"/>
        <dbReference type="ChEBI" id="CHEBI:57287"/>
        <dbReference type="ChEBI" id="CHEBI:57288"/>
        <dbReference type="ChEBI" id="CHEBI:57844"/>
        <dbReference type="ChEBI" id="CHEBI:59789"/>
        <dbReference type="ChEBI" id="CHEBI:65315"/>
        <dbReference type="ChEBI" id="CHEBI:74882"/>
        <dbReference type="EC" id="2.3.1.311"/>
    </reaction>
    <physiologicalReaction direction="left-to-right" evidence="29">
        <dbReference type="Rhea" id="RHEA:61021"/>
    </physiologicalReaction>
</comment>
<dbReference type="SMART" id="SM00729">
    <property type="entry name" value="Elp3"/>
    <property type="match status" value="1"/>
</dbReference>
<evidence type="ECO:0000256" key="6">
    <source>
        <dbReference type="ARBA" id="ARBA00010720"/>
    </source>
</evidence>
<dbReference type="GO" id="GO:0006891">
    <property type="term" value="P:intra-Golgi vesicle-mediated transport"/>
    <property type="evidence" value="ECO:0007669"/>
    <property type="project" value="TreeGrafter"/>
</dbReference>
<dbReference type="UniPathway" id="UPA00988"/>
<dbReference type="SUPFAM" id="SSF55711">
    <property type="entry name" value="Subdomain of clathrin and coatomer appendage domain"/>
    <property type="match status" value="1"/>
</dbReference>
<dbReference type="Pfam" id="PF23613">
    <property type="entry name" value="ELP3_N"/>
    <property type="match status" value="1"/>
</dbReference>
<comment type="subunit">
    <text evidence="7">Oligomeric complex that consists of at least the alpha, beta, beta', gamma, delta, epsilon and zeta subunits.</text>
</comment>
<feature type="domain" description="N-acetyltransferase" evidence="30">
    <location>
        <begin position="1274"/>
        <end position="1442"/>
    </location>
</feature>
<protein>
    <recommendedName>
        <fullName evidence="8">Elongator complex protein 3</fullName>
        <ecNumber evidence="28">2.3.1.311</ecNumber>
    </recommendedName>
    <alternativeName>
        <fullName evidence="27">tRNA uridine(34) acetyltransferase</fullName>
    </alternativeName>
</protein>
<dbReference type="InterPro" id="IPR034687">
    <property type="entry name" value="ELP3-like"/>
</dbReference>
<evidence type="ECO:0000256" key="18">
    <source>
        <dbReference type="ARBA" id="ARBA00022884"/>
    </source>
</evidence>
<keyword evidence="18" id="KW-0694">RNA-binding</keyword>
<dbReference type="GO" id="GO:0005783">
    <property type="term" value="C:endoplasmic reticulum"/>
    <property type="evidence" value="ECO:0007669"/>
    <property type="project" value="TreeGrafter"/>
</dbReference>